<dbReference type="Proteomes" id="UP001596958">
    <property type="component" value="Unassembled WGS sequence"/>
</dbReference>
<keyword evidence="2" id="KW-1185">Reference proteome</keyword>
<dbReference type="EMBL" id="JBHTHU010000005">
    <property type="protein sequence ID" value="MFD0749977.1"/>
    <property type="molecule type" value="Genomic_DNA"/>
</dbReference>
<protein>
    <submittedName>
        <fullName evidence="1">Uncharacterized protein</fullName>
    </submittedName>
</protein>
<reference evidence="2" key="1">
    <citation type="journal article" date="2019" name="Int. J. Syst. Evol. Microbiol.">
        <title>The Global Catalogue of Microorganisms (GCM) 10K type strain sequencing project: providing services to taxonomists for standard genome sequencing and annotation.</title>
        <authorList>
            <consortium name="The Broad Institute Genomics Platform"/>
            <consortium name="The Broad Institute Genome Sequencing Center for Infectious Disease"/>
            <person name="Wu L."/>
            <person name="Ma J."/>
        </authorList>
    </citation>
    <scope>NUCLEOTIDE SEQUENCE [LARGE SCALE GENOMIC DNA]</scope>
    <source>
        <strain evidence="2">CCUG 63418</strain>
    </source>
</reference>
<accession>A0ABW2YU56</accession>
<organism evidence="1 2">
    <name type="scientific">Mucilaginibacter calamicampi</name>
    <dbReference type="NCBI Taxonomy" id="1302352"/>
    <lineage>
        <taxon>Bacteria</taxon>
        <taxon>Pseudomonadati</taxon>
        <taxon>Bacteroidota</taxon>
        <taxon>Sphingobacteriia</taxon>
        <taxon>Sphingobacteriales</taxon>
        <taxon>Sphingobacteriaceae</taxon>
        <taxon>Mucilaginibacter</taxon>
    </lineage>
</organism>
<comment type="caution">
    <text evidence="1">The sequence shown here is derived from an EMBL/GenBank/DDBJ whole genome shotgun (WGS) entry which is preliminary data.</text>
</comment>
<proteinExistence type="predicted"/>
<name>A0ABW2YU56_9SPHI</name>
<gene>
    <name evidence="1" type="ORF">ACFQZS_07480</name>
</gene>
<evidence type="ECO:0000313" key="1">
    <source>
        <dbReference type="EMBL" id="MFD0749977.1"/>
    </source>
</evidence>
<sequence>MSLTDGDQNENSFKKFKAKFKLLSLPLSINTLEIDVSKQRKLTGEDNIFVKSEYPNELYAYGMLTDTTGTYKLIWLEPAEIHVPVLATFTKTGKFIKKEYMSVGQCGSDCGFECTEFIQIKTDLTIFSADSIKSSACDSMGNIKETSTQKYTLFKKGKISKNGRIDFTSVNKKIH</sequence>
<dbReference type="RefSeq" id="WP_377098817.1">
    <property type="nucleotide sequence ID" value="NZ_JBHTHU010000005.1"/>
</dbReference>
<evidence type="ECO:0000313" key="2">
    <source>
        <dbReference type="Proteomes" id="UP001596958"/>
    </source>
</evidence>